<keyword evidence="2" id="KW-1185">Reference proteome</keyword>
<evidence type="ECO:0000313" key="1">
    <source>
        <dbReference type="EMBL" id="MCD1293833.1"/>
    </source>
</evidence>
<dbReference type="AlphaFoldDB" id="A0AAP2W516"/>
<dbReference type="Proteomes" id="UP001320159">
    <property type="component" value="Unassembled WGS sequence"/>
</dbReference>
<protein>
    <submittedName>
        <fullName evidence="1">Uncharacterized protein</fullName>
    </submittedName>
</protein>
<name>A0AAP2W516_9EURY</name>
<sequence length="96" mass="11454">MVLRIPIKFSADYFQSPVFVKAIFHAIIDMAVKDTFQFLINRRGIYLFLNWNNIMKKEKRVFIDSSIKSIIWIILFYKNKTNKKLTGGKHVSKRNR</sequence>
<dbReference type="EMBL" id="PGCK01000002">
    <property type="protein sequence ID" value="MCD1293833.1"/>
    <property type="molecule type" value="Genomic_DNA"/>
</dbReference>
<gene>
    <name evidence="1" type="ORF">CUJ83_02325</name>
</gene>
<reference evidence="1 2" key="1">
    <citation type="submission" date="2017-11" db="EMBL/GenBank/DDBJ databases">
        <title>Isolation and Characterization of Family Methanocellaceae Species from Potential Methane Hydrate Area Offshore Southwestern Taiwan.</title>
        <authorList>
            <person name="Zhang W.-L."/>
            <person name="Chen W.-C."/>
            <person name="Lai M.-C."/>
            <person name="Chen S.-C."/>
        </authorList>
    </citation>
    <scope>NUCLEOTIDE SEQUENCE [LARGE SCALE GENOMIC DNA]</scope>
    <source>
        <strain evidence="1 2">CWC-04</strain>
    </source>
</reference>
<organism evidence="1 2">
    <name type="scientific">Methanooceanicella nereidis</name>
    <dbReference type="NCBI Taxonomy" id="2052831"/>
    <lineage>
        <taxon>Archaea</taxon>
        <taxon>Methanobacteriati</taxon>
        <taxon>Methanobacteriota</taxon>
        <taxon>Stenosarchaea group</taxon>
        <taxon>Methanomicrobia</taxon>
        <taxon>Methanocellales</taxon>
        <taxon>Methanocellaceae</taxon>
        <taxon>Methanooceanicella</taxon>
    </lineage>
</organism>
<accession>A0AAP2W516</accession>
<proteinExistence type="predicted"/>
<comment type="caution">
    <text evidence="1">The sequence shown here is derived from an EMBL/GenBank/DDBJ whole genome shotgun (WGS) entry which is preliminary data.</text>
</comment>
<evidence type="ECO:0000313" key="2">
    <source>
        <dbReference type="Proteomes" id="UP001320159"/>
    </source>
</evidence>